<dbReference type="AlphaFoldDB" id="A0A157ZAG2"/>
<keyword evidence="2" id="KW-1185">Reference proteome</keyword>
<name>A0A157ZAG2_9BURK</name>
<accession>A0A157ZAG2</accession>
<dbReference type="EMBL" id="FCNX02000001">
    <property type="protein sequence ID" value="SAK42525.1"/>
    <property type="molecule type" value="Genomic_DNA"/>
</dbReference>
<comment type="caution">
    <text evidence="1">The sequence shown here is derived from an EMBL/GenBank/DDBJ whole genome shotgun (WGS) entry which is preliminary data.</text>
</comment>
<protein>
    <submittedName>
        <fullName evidence="1">Uncharacterized protein</fullName>
    </submittedName>
</protein>
<evidence type="ECO:0000313" key="2">
    <source>
        <dbReference type="Proteomes" id="UP000054903"/>
    </source>
</evidence>
<organism evidence="1 2">
    <name type="scientific">Caballeronia fortuita</name>
    <dbReference type="NCBI Taxonomy" id="1777138"/>
    <lineage>
        <taxon>Bacteria</taxon>
        <taxon>Pseudomonadati</taxon>
        <taxon>Pseudomonadota</taxon>
        <taxon>Betaproteobacteria</taxon>
        <taxon>Burkholderiales</taxon>
        <taxon>Burkholderiaceae</taxon>
        <taxon>Caballeronia</taxon>
    </lineage>
</organism>
<reference evidence="1" key="1">
    <citation type="submission" date="2016-01" db="EMBL/GenBank/DDBJ databases">
        <authorList>
            <person name="Peeters C."/>
        </authorList>
    </citation>
    <scope>NUCLEOTIDE SEQUENCE</scope>
    <source>
        <strain evidence="1">LMG 29320</strain>
    </source>
</reference>
<evidence type="ECO:0000313" key="1">
    <source>
        <dbReference type="EMBL" id="SAK42525.1"/>
    </source>
</evidence>
<dbReference type="STRING" id="1777138.AWB77_00462"/>
<proteinExistence type="predicted"/>
<gene>
    <name evidence="1" type="ORF">AWB77_00462</name>
</gene>
<sequence>MGTPPRRELDPLQRLEALMRPHPLWQRVSSLTNHDSDVQVSEADPVVLRRAFDAFVSLIDINDWLARRDAVKAEFERISASFAGMVEPPLIQFDDTIAWYLYLCELAIARPYELPTYYSSRALPFLGAIGSKLRFRGRVANLDEKILETVTKRRREPDGFIFEILVALSYAEHGFAVAFIPEGSDPTPDMEVEMHGESFFVECKRMSSRSQYAIAEEALWRQQWAQAEEVVRHNREWVWIDAQIHVELSTLPQDWLARRLAAILPLGDRYAESDDTDATIRARIIDRTALNADLVSSSLKQAGSKLRHLLGGDWVPENAMTSLSAHGTTVSAGAPPGYFSTFLSSVEWASGATFSCDADASIERKARDVKTHVGRAVAQVPDDRLSVLHIAFETLEGPGVESRRLEKVVASIEGMRSMKLVAGIILHSLQPVDSTGQLMVIDETSSEFWRLPELRDYVPIMVVLPAGFGLTARRGNHWDRPG</sequence>
<dbReference type="Proteomes" id="UP000054903">
    <property type="component" value="Unassembled WGS sequence"/>
</dbReference>
<dbReference type="SUPFAM" id="SSF52980">
    <property type="entry name" value="Restriction endonuclease-like"/>
    <property type="match status" value="1"/>
</dbReference>
<dbReference type="InterPro" id="IPR011335">
    <property type="entry name" value="Restrct_endonuc-II-like"/>
</dbReference>